<accession>A0AAE1CMB7</accession>
<evidence type="ECO:0000313" key="3">
    <source>
        <dbReference type="Proteomes" id="UP001283361"/>
    </source>
</evidence>
<keyword evidence="1" id="KW-0472">Membrane</keyword>
<evidence type="ECO:0000313" key="2">
    <source>
        <dbReference type="EMBL" id="KAK3712329.1"/>
    </source>
</evidence>
<reference evidence="2" key="1">
    <citation type="journal article" date="2023" name="G3 (Bethesda)">
        <title>A reference genome for the long-term kleptoplast-retaining sea slug Elysia crispata morphotype clarki.</title>
        <authorList>
            <person name="Eastman K.E."/>
            <person name="Pendleton A.L."/>
            <person name="Shaikh M.A."/>
            <person name="Suttiyut T."/>
            <person name="Ogas R."/>
            <person name="Tomko P."/>
            <person name="Gavelis G."/>
            <person name="Widhalm J.R."/>
            <person name="Wisecaver J.H."/>
        </authorList>
    </citation>
    <scope>NUCLEOTIDE SEQUENCE</scope>
    <source>
        <strain evidence="2">ECLA1</strain>
    </source>
</reference>
<dbReference type="Proteomes" id="UP001283361">
    <property type="component" value="Unassembled WGS sequence"/>
</dbReference>
<comment type="caution">
    <text evidence="2">The sequence shown here is derived from an EMBL/GenBank/DDBJ whole genome shotgun (WGS) entry which is preliminary data.</text>
</comment>
<proteinExistence type="predicted"/>
<organism evidence="2 3">
    <name type="scientific">Elysia crispata</name>
    <name type="common">lettuce slug</name>
    <dbReference type="NCBI Taxonomy" id="231223"/>
    <lineage>
        <taxon>Eukaryota</taxon>
        <taxon>Metazoa</taxon>
        <taxon>Spiralia</taxon>
        <taxon>Lophotrochozoa</taxon>
        <taxon>Mollusca</taxon>
        <taxon>Gastropoda</taxon>
        <taxon>Heterobranchia</taxon>
        <taxon>Euthyneura</taxon>
        <taxon>Panpulmonata</taxon>
        <taxon>Sacoglossa</taxon>
        <taxon>Placobranchoidea</taxon>
        <taxon>Plakobranchidae</taxon>
        <taxon>Elysia</taxon>
    </lineage>
</organism>
<dbReference type="EMBL" id="JAWDGP010007584">
    <property type="protein sequence ID" value="KAK3712329.1"/>
    <property type="molecule type" value="Genomic_DNA"/>
</dbReference>
<sequence length="191" mass="20348">MVSTVFILVRLTTHLILCVRVYNVCVSVLVALASHAMLYCDKMPGGTLRPSARVIGTPVASTKSMAVFTSPKSSSAGYESAIIGEAHGLITDMLADASLPPHIVSGLRAVSNLLKPSDAQGSFHKQRVSPLVSLTENTSYGSDSEESPYTGERPSTLPKLYYLMLSLYLLLCRALLSDAISLLTVVSSSIV</sequence>
<gene>
    <name evidence="2" type="ORF">RRG08_002660</name>
</gene>
<feature type="transmembrane region" description="Helical" evidence="1">
    <location>
        <begin position="20"/>
        <end position="40"/>
    </location>
</feature>
<keyword evidence="1" id="KW-1133">Transmembrane helix</keyword>
<keyword evidence="1" id="KW-0812">Transmembrane</keyword>
<dbReference type="AlphaFoldDB" id="A0AAE1CMB7"/>
<protein>
    <submittedName>
        <fullName evidence="2">Uncharacterized protein</fullName>
    </submittedName>
</protein>
<evidence type="ECO:0000256" key="1">
    <source>
        <dbReference type="SAM" id="Phobius"/>
    </source>
</evidence>
<keyword evidence="3" id="KW-1185">Reference proteome</keyword>
<name>A0AAE1CMB7_9GAST</name>